<evidence type="ECO:0000256" key="5">
    <source>
        <dbReference type="ARBA" id="ARBA00023295"/>
    </source>
</evidence>
<dbReference type="FunFam" id="3.20.20.80:FF:000077">
    <property type="entry name" value="Arabinogalactan endo-beta-1,4-galactanase"/>
    <property type="match status" value="1"/>
</dbReference>
<dbReference type="AlphaFoldDB" id="A0AAN7BCD5"/>
<comment type="similarity">
    <text evidence="2 7">Belongs to the glycosyl hydrolase 53 family.</text>
</comment>
<dbReference type="PANTHER" id="PTHR34983">
    <property type="entry name" value="ARABINOGALACTAN ENDO-BETA-1,4-GALACTANASE A"/>
    <property type="match status" value="1"/>
</dbReference>
<evidence type="ECO:0000313" key="9">
    <source>
        <dbReference type="Proteomes" id="UP001301769"/>
    </source>
</evidence>
<accession>A0AAN7BCD5</accession>
<keyword evidence="7" id="KW-0732">Signal</keyword>
<evidence type="ECO:0000256" key="1">
    <source>
        <dbReference type="ARBA" id="ARBA00001695"/>
    </source>
</evidence>
<dbReference type="GO" id="GO:0030247">
    <property type="term" value="F:polysaccharide binding"/>
    <property type="evidence" value="ECO:0007669"/>
    <property type="project" value="UniProtKB-ARBA"/>
</dbReference>
<dbReference type="InterPro" id="IPR017853">
    <property type="entry name" value="GH"/>
</dbReference>
<keyword evidence="5 7" id="KW-0326">Glycosidase</keyword>
<keyword evidence="4 7" id="KW-0378">Hydrolase</keyword>
<dbReference type="GO" id="GO:0016998">
    <property type="term" value="P:cell wall macromolecule catabolic process"/>
    <property type="evidence" value="ECO:0007669"/>
    <property type="project" value="UniProtKB-ARBA"/>
</dbReference>
<dbReference type="InterPro" id="IPR011683">
    <property type="entry name" value="Glyco_hydro_53"/>
</dbReference>
<sequence length="350" mass="38540">MFLASLSAILVGLSAVEAALPYKGVDWSSVIVEERAGVSYKNVNGAAQPLERILADNGVNTVRQRIWVTPSGGVYNLDYNLQLARRAKAAGLGVYLNFHYSDTWADPAHQTVPSGWPSGIDNLAWKLYNYTLDVSNAFSDAGVQPTIISIGNEITQGLLWPTGKTNNFYNIARLLHSASAGIKDSRLNPKPKIMIHLDNGWNWETQKWWYSNVLQQGPLVASDYDMMGVSFYPFYSPSATLSNLRTSLTNMVNTWGKEVAVVETNWPISCPQPKYAFPSDARSIPFTADGQRTWLTNVANVVAGVRNGVGLFYWELAWIHNANLGSSCANNCMFSNSGQALSSLSVFRNI</sequence>
<dbReference type="GO" id="GO:0045490">
    <property type="term" value="P:pectin catabolic process"/>
    <property type="evidence" value="ECO:0007669"/>
    <property type="project" value="TreeGrafter"/>
</dbReference>
<protein>
    <recommendedName>
        <fullName evidence="6 7">Arabinogalactan endo-beta-1,4-galactanase</fullName>
        <ecNumber evidence="3 7">3.2.1.89</ecNumber>
    </recommendedName>
</protein>
<reference evidence="8" key="2">
    <citation type="submission" date="2023-05" db="EMBL/GenBank/DDBJ databases">
        <authorList>
            <consortium name="Lawrence Berkeley National Laboratory"/>
            <person name="Steindorff A."/>
            <person name="Hensen N."/>
            <person name="Bonometti L."/>
            <person name="Westerberg I."/>
            <person name="Brannstrom I.O."/>
            <person name="Guillou S."/>
            <person name="Cros-Aarteil S."/>
            <person name="Calhoun S."/>
            <person name="Haridas S."/>
            <person name="Kuo A."/>
            <person name="Mondo S."/>
            <person name="Pangilinan J."/>
            <person name="Riley R."/>
            <person name="Labutti K."/>
            <person name="Andreopoulos B."/>
            <person name="Lipzen A."/>
            <person name="Chen C."/>
            <person name="Yanf M."/>
            <person name="Daum C."/>
            <person name="Ng V."/>
            <person name="Clum A."/>
            <person name="Ohm R."/>
            <person name="Martin F."/>
            <person name="Silar P."/>
            <person name="Natvig D."/>
            <person name="Lalanne C."/>
            <person name="Gautier V."/>
            <person name="Ament-Velasquez S.L."/>
            <person name="Kruys A."/>
            <person name="Hutchinson M.I."/>
            <person name="Powell A.J."/>
            <person name="Barry K."/>
            <person name="Miller A.N."/>
            <person name="Grigoriev I.V."/>
            <person name="Debuchy R."/>
            <person name="Gladieux P."/>
            <person name="Thoren M.H."/>
            <person name="Johannesson H."/>
        </authorList>
    </citation>
    <scope>NUCLEOTIDE SEQUENCE</scope>
    <source>
        <strain evidence="8">PSN293</strain>
    </source>
</reference>
<evidence type="ECO:0000256" key="2">
    <source>
        <dbReference type="ARBA" id="ARBA00010687"/>
    </source>
</evidence>
<evidence type="ECO:0000256" key="7">
    <source>
        <dbReference type="RuleBase" id="RU361192"/>
    </source>
</evidence>
<evidence type="ECO:0000256" key="3">
    <source>
        <dbReference type="ARBA" id="ARBA00012556"/>
    </source>
</evidence>
<organism evidence="8 9">
    <name type="scientific">Rhypophila decipiens</name>
    <dbReference type="NCBI Taxonomy" id="261697"/>
    <lineage>
        <taxon>Eukaryota</taxon>
        <taxon>Fungi</taxon>
        <taxon>Dikarya</taxon>
        <taxon>Ascomycota</taxon>
        <taxon>Pezizomycotina</taxon>
        <taxon>Sordariomycetes</taxon>
        <taxon>Sordariomycetidae</taxon>
        <taxon>Sordariales</taxon>
        <taxon>Naviculisporaceae</taxon>
        <taxon>Rhypophila</taxon>
    </lineage>
</organism>
<feature type="chain" id="PRO_5042664486" description="Arabinogalactan endo-beta-1,4-galactanase" evidence="7">
    <location>
        <begin position="19"/>
        <end position="350"/>
    </location>
</feature>
<evidence type="ECO:0000256" key="6">
    <source>
        <dbReference type="ARBA" id="ARBA00068680"/>
    </source>
</evidence>
<dbReference type="Pfam" id="PF07745">
    <property type="entry name" value="Glyco_hydro_53"/>
    <property type="match status" value="1"/>
</dbReference>
<dbReference type="GO" id="GO:0031218">
    <property type="term" value="F:arabinogalactan endo-1,4-beta-galactosidase activity"/>
    <property type="evidence" value="ECO:0007669"/>
    <property type="project" value="UniProtKB-EC"/>
</dbReference>
<proteinExistence type="inferred from homology"/>
<dbReference type="SUPFAM" id="SSF51445">
    <property type="entry name" value="(Trans)glycosidases"/>
    <property type="match status" value="1"/>
</dbReference>
<evidence type="ECO:0000313" key="8">
    <source>
        <dbReference type="EMBL" id="KAK4218798.1"/>
    </source>
</evidence>
<dbReference type="Gene3D" id="3.20.20.80">
    <property type="entry name" value="Glycosidases"/>
    <property type="match status" value="1"/>
</dbReference>
<gene>
    <name evidence="8" type="ORF">QBC37DRAFT_464477</name>
</gene>
<comment type="caution">
    <text evidence="8">The sequence shown here is derived from an EMBL/GenBank/DDBJ whole genome shotgun (WGS) entry which is preliminary data.</text>
</comment>
<dbReference type="Proteomes" id="UP001301769">
    <property type="component" value="Unassembled WGS sequence"/>
</dbReference>
<dbReference type="EC" id="3.2.1.89" evidence="3 7"/>
<dbReference type="GO" id="GO:0015926">
    <property type="term" value="F:glucosidase activity"/>
    <property type="evidence" value="ECO:0007669"/>
    <property type="project" value="InterPro"/>
</dbReference>
<keyword evidence="9" id="KW-1185">Reference proteome</keyword>
<reference evidence="8" key="1">
    <citation type="journal article" date="2023" name="Mol. Phylogenet. Evol.">
        <title>Genome-scale phylogeny and comparative genomics of the fungal order Sordariales.</title>
        <authorList>
            <person name="Hensen N."/>
            <person name="Bonometti L."/>
            <person name="Westerberg I."/>
            <person name="Brannstrom I.O."/>
            <person name="Guillou S."/>
            <person name="Cros-Aarteil S."/>
            <person name="Calhoun S."/>
            <person name="Haridas S."/>
            <person name="Kuo A."/>
            <person name="Mondo S."/>
            <person name="Pangilinan J."/>
            <person name="Riley R."/>
            <person name="LaButti K."/>
            <person name="Andreopoulos B."/>
            <person name="Lipzen A."/>
            <person name="Chen C."/>
            <person name="Yan M."/>
            <person name="Daum C."/>
            <person name="Ng V."/>
            <person name="Clum A."/>
            <person name="Steindorff A."/>
            <person name="Ohm R.A."/>
            <person name="Martin F."/>
            <person name="Silar P."/>
            <person name="Natvig D.O."/>
            <person name="Lalanne C."/>
            <person name="Gautier V."/>
            <person name="Ament-Velasquez S.L."/>
            <person name="Kruys A."/>
            <person name="Hutchinson M.I."/>
            <person name="Powell A.J."/>
            <person name="Barry K."/>
            <person name="Miller A.N."/>
            <person name="Grigoriev I.V."/>
            <person name="Debuchy R."/>
            <person name="Gladieux P."/>
            <person name="Hiltunen Thoren M."/>
            <person name="Johannesson H."/>
        </authorList>
    </citation>
    <scope>NUCLEOTIDE SEQUENCE</scope>
    <source>
        <strain evidence="8">PSN293</strain>
    </source>
</reference>
<name>A0AAN7BCD5_9PEZI</name>
<feature type="signal peptide" evidence="7">
    <location>
        <begin position="1"/>
        <end position="18"/>
    </location>
</feature>
<evidence type="ECO:0000256" key="4">
    <source>
        <dbReference type="ARBA" id="ARBA00022801"/>
    </source>
</evidence>
<dbReference type="PANTHER" id="PTHR34983:SF1">
    <property type="entry name" value="ARABINOGALACTAN ENDO-BETA-1,4-GALACTANASE A"/>
    <property type="match status" value="1"/>
</dbReference>
<comment type="catalytic activity">
    <reaction evidence="1 7">
        <text>The enzyme specifically hydrolyzes (1-&gt;4)-beta-D-galactosidic linkages in type I arabinogalactans.</text>
        <dbReference type="EC" id="3.2.1.89"/>
    </reaction>
</comment>
<dbReference type="EMBL" id="MU858051">
    <property type="protein sequence ID" value="KAK4218798.1"/>
    <property type="molecule type" value="Genomic_DNA"/>
</dbReference>